<feature type="signal peptide" evidence="1">
    <location>
        <begin position="1"/>
        <end position="24"/>
    </location>
</feature>
<protein>
    <submittedName>
        <fullName evidence="2">Uncharacterized protein</fullName>
    </submittedName>
</protein>
<organism evidence="2 3">
    <name type="scientific">Favolaschia claudopus</name>
    <dbReference type="NCBI Taxonomy" id="2862362"/>
    <lineage>
        <taxon>Eukaryota</taxon>
        <taxon>Fungi</taxon>
        <taxon>Dikarya</taxon>
        <taxon>Basidiomycota</taxon>
        <taxon>Agaricomycotina</taxon>
        <taxon>Agaricomycetes</taxon>
        <taxon>Agaricomycetidae</taxon>
        <taxon>Agaricales</taxon>
        <taxon>Marasmiineae</taxon>
        <taxon>Mycenaceae</taxon>
        <taxon>Favolaschia</taxon>
    </lineage>
</organism>
<reference evidence="2 3" key="1">
    <citation type="journal article" date="2024" name="J Genomics">
        <title>Draft genome sequencing and assembly of Favolaschia claudopus CIRM-BRFM 2984 isolated from oak limbs.</title>
        <authorList>
            <person name="Navarro D."/>
            <person name="Drula E."/>
            <person name="Chaduli D."/>
            <person name="Cazenave R."/>
            <person name="Ahrendt S."/>
            <person name="Wang J."/>
            <person name="Lipzen A."/>
            <person name="Daum C."/>
            <person name="Barry K."/>
            <person name="Grigoriev I.V."/>
            <person name="Favel A."/>
            <person name="Rosso M.N."/>
            <person name="Martin F."/>
        </authorList>
    </citation>
    <scope>NUCLEOTIDE SEQUENCE [LARGE SCALE GENOMIC DNA]</scope>
    <source>
        <strain evidence="2 3">CIRM-BRFM 2984</strain>
    </source>
</reference>
<gene>
    <name evidence="2" type="ORF">R3P38DRAFT_2961309</name>
</gene>
<evidence type="ECO:0000313" key="3">
    <source>
        <dbReference type="Proteomes" id="UP001362999"/>
    </source>
</evidence>
<sequence>MKLAHILFLLLVCLLFSLQNSARSGRCPAKAYVPPRNLKAFVPPVILKAFVPPIIMKAMVPLEYESVPSTPSGRYSALFARKIDPESQEIQKVRLSSLHKLFSEYCASLSCLPATLGLSSPNTKRGPPWIHYVWCILYRMLALSTLVYSTVDLFESDVICRRLVRRLGRYIFRKHDWRVWLTKDTKFGRRDTRSLNFIDPKRMLRTYVRFLVLLILLQTTMIWRRAHNTPVVKYRVARPEGGGRPRLLELGAITPFAFNYSQSHDLNTA</sequence>
<dbReference type="EMBL" id="JAWWNJ010000037">
    <property type="protein sequence ID" value="KAK7022552.1"/>
    <property type="molecule type" value="Genomic_DNA"/>
</dbReference>
<keyword evidence="1" id="KW-0732">Signal</keyword>
<dbReference type="AlphaFoldDB" id="A0AAW0BAL4"/>
<feature type="chain" id="PRO_5043709965" evidence="1">
    <location>
        <begin position="25"/>
        <end position="269"/>
    </location>
</feature>
<evidence type="ECO:0000313" key="2">
    <source>
        <dbReference type="EMBL" id="KAK7022552.1"/>
    </source>
</evidence>
<feature type="non-terminal residue" evidence="2">
    <location>
        <position position="269"/>
    </location>
</feature>
<accession>A0AAW0BAL4</accession>
<comment type="caution">
    <text evidence="2">The sequence shown here is derived from an EMBL/GenBank/DDBJ whole genome shotgun (WGS) entry which is preliminary data.</text>
</comment>
<name>A0AAW0BAL4_9AGAR</name>
<dbReference type="Proteomes" id="UP001362999">
    <property type="component" value="Unassembled WGS sequence"/>
</dbReference>
<keyword evidence="3" id="KW-1185">Reference proteome</keyword>
<evidence type="ECO:0000256" key="1">
    <source>
        <dbReference type="SAM" id="SignalP"/>
    </source>
</evidence>
<proteinExistence type="predicted"/>